<feature type="binding site" evidence="5">
    <location>
        <position position="351"/>
    </location>
    <ligand>
        <name>Zn(2+)</name>
        <dbReference type="ChEBI" id="CHEBI:29105"/>
        <note>catalytic</note>
    </ligand>
</feature>
<protein>
    <submittedName>
        <fullName evidence="8">Putative metalloprotease</fullName>
    </submittedName>
</protein>
<keyword evidence="1 8" id="KW-0645">Protease</keyword>
<name>L7LTE8_RHIPC</name>
<dbReference type="InterPro" id="IPR024079">
    <property type="entry name" value="MetalloPept_cat_dom_sf"/>
</dbReference>
<accession>L7LTE8</accession>
<reference evidence="8" key="2">
    <citation type="journal article" date="2015" name="J. Proteomics">
        <title>Sexual differences in the sialomes of the zebra tick, Rhipicephalus pulchellus.</title>
        <authorList>
            <person name="Tan A.W."/>
            <person name="Francischetti I.M."/>
            <person name="Slovak M."/>
            <person name="Kini R.M."/>
            <person name="Ribeiro J.M."/>
        </authorList>
    </citation>
    <scope>NUCLEOTIDE SEQUENCE</scope>
    <source>
        <tissue evidence="8">Salivary gland</tissue>
    </source>
</reference>
<proteinExistence type="evidence at transcript level"/>
<organism evidence="8">
    <name type="scientific">Rhipicephalus pulchellus</name>
    <name type="common">Yellow backed tick</name>
    <name type="synonym">Dermacentor pulchellus</name>
    <dbReference type="NCBI Taxonomy" id="72859"/>
    <lineage>
        <taxon>Eukaryota</taxon>
        <taxon>Metazoa</taxon>
        <taxon>Ecdysozoa</taxon>
        <taxon>Arthropoda</taxon>
        <taxon>Chelicerata</taxon>
        <taxon>Arachnida</taxon>
        <taxon>Acari</taxon>
        <taxon>Parasitiformes</taxon>
        <taxon>Ixodida</taxon>
        <taxon>Ixodoidea</taxon>
        <taxon>Ixodidae</taxon>
        <taxon>Rhipicephalinae</taxon>
        <taxon>Rhipicephalus</taxon>
        <taxon>Rhipicephalus</taxon>
    </lineage>
</organism>
<keyword evidence="2" id="KW-0378">Hydrolase</keyword>
<evidence type="ECO:0000259" key="7">
    <source>
        <dbReference type="PROSITE" id="PS50215"/>
    </source>
</evidence>
<feature type="binding site" evidence="5">
    <location>
        <position position="355"/>
    </location>
    <ligand>
        <name>Zn(2+)</name>
        <dbReference type="ChEBI" id="CHEBI:29105"/>
        <note>catalytic</note>
    </ligand>
</feature>
<keyword evidence="5" id="KW-0479">Metal-binding</keyword>
<dbReference type="EMBL" id="GACK01010876">
    <property type="protein sequence ID" value="JAA54158.1"/>
    <property type="molecule type" value="mRNA"/>
</dbReference>
<dbReference type="GO" id="GO:0006509">
    <property type="term" value="P:membrane protein ectodomain proteolysis"/>
    <property type="evidence" value="ECO:0007669"/>
    <property type="project" value="TreeGrafter"/>
</dbReference>
<evidence type="ECO:0000256" key="2">
    <source>
        <dbReference type="ARBA" id="ARBA00022801"/>
    </source>
</evidence>
<dbReference type="InterPro" id="IPR001590">
    <property type="entry name" value="Peptidase_M12B"/>
</dbReference>
<feature type="region of interest" description="Disordered" evidence="6">
    <location>
        <begin position="171"/>
        <end position="190"/>
    </location>
</feature>
<dbReference type="AlphaFoldDB" id="L7LTE8"/>
<keyword evidence="3 5" id="KW-0862">Zinc</keyword>
<dbReference type="GO" id="GO:0004222">
    <property type="term" value="F:metalloendopeptidase activity"/>
    <property type="evidence" value="ECO:0007669"/>
    <property type="project" value="InterPro"/>
</dbReference>
<dbReference type="Pfam" id="PF01421">
    <property type="entry name" value="Reprolysin"/>
    <property type="match status" value="1"/>
</dbReference>
<reference evidence="8" key="1">
    <citation type="submission" date="2012-11" db="EMBL/GenBank/DDBJ databases">
        <authorList>
            <person name="Lucero-Rivera Y.E."/>
            <person name="Tovar-Ramirez D."/>
        </authorList>
    </citation>
    <scope>NUCLEOTIDE SEQUENCE</scope>
    <source>
        <tissue evidence="8">Salivary gland</tissue>
    </source>
</reference>
<evidence type="ECO:0000256" key="4">
    <source>
        <dbReference type="ARBA" id="ARBA00023049"/>
    </source>
</evidence>
<keyword evidence="4 8" id="KW-0482">Metalloprotease</keyword>
<feature type="domain" description="Peptidase M12B" evidence="7">
    <location>
        <begin position="196"/>
        <end position="420"/>
    </location>
</feature>
<dbReference type="PROSITE" id="PS50215">
    <property type="entry name" value="ADAM_MEPRO"/>
    <property type="match status" value="1"/>
</dbReference>
<feature type="active site" evidence="5">
    <location>
        <position position="352"/>
    </location>
</feature>
<feature type="binding site" evidence="5">
    <location>
        <position position="361"/>
    </location>
    <ligand>
        <name>Zn(2+)</name>
        <dbReference type="ChEBI" id="CHEBI:29105"/>
        <note>catalytic</note>
    </ligand>
</feature>
<sequence length="533" mass="59535">MQKEFVSSLVNLIAYSQLLCSPYTSLGSPVTTVVFPRMLEERSDSGELIVAIRSGQTLALRKTSVFPERLEVATLEDNRTTFHYMNGSGMEKNLYHDPQAGAAVMVTRGRGLRLVGILSPTERIQPSPVSGYHPSGSIKHEILPLEQRKSDDDISLDTRLEGSDQYLRSTLSDLPNETETKVPEARSRPSPYPVIATCETRIAVDSEFFRSFRNDQRELVEYLAVLVAFTNSKFSTFLDTTLRFQMIVTGIVILYYSEERFIKKPWNDSSVMLSDTLGSLNSYVNNKHIFRDDDAVVLITGLDLAVNYGAHRAPGKSIAGYAHIGTACSRNKAAIVEDMPRTFSSAHTMAHEIAHLVGSVHDGSTNKHSTVNMSLCPPSENKIMSPLAGTYKWQEFSYCSTVQVAQFILIGEGKCLQANLATRYTRYTKQLTFNEVKKTRPSLDEFCTRHYTEYRGTSYMESGIERLSLGKCMITCTDPKRRNIVIIEDAPDGTGCRKSSPHAICINGKCTHVNGIRDQTFGYDVKSSVVYLR</sequence>
<evidence type="ECO:0000313" key="8">
    <source>
        <dbReference type="EMBL" id="JAA54158.1"/>
    </source>
</evidence>
<dbReference type="SUPFAM" id="SSF55486">
    <property type="entry name" value="Metalloproteases ('zincins'), catalytic domain"/>
    <property type="match status" value="1"/>
</dbReference>
<evidence type="ECO:0000256" key="3">
    <source>
        <dbReference type="ARBA" id="ARBA00022833"/>
    </source>
</evidence>
<dbReference type="PANTHER" id="PTHR11905:SF159">
    <property type="entry name" value="ADAM METALLOPROTEASE"/>
    <property type="match status" value="1"/>
</dbReference>
<evidence type="ECO:0000256" key="6">
    <source>
        <dbReference type="SAM" id="MobiDB-lite"/>
    </source>
</evidence>
<dbReference type="Gene3D" id="3.40.390.10">
    <property type="entry name" value="Collagenase (Catalytic Domain)"/>
    <property type="match status" value="1"/>
</dbReference>
<comment type="caution">
    <text evidence="5">Lacks conserved residue(s) required for the propagation of feature annotation.</text>
</comment>
<evidence type="ECO:0000256" key="1">
    <source>
        <dbReference type="ARBA" id="ARBA00022670"/>
    </source>
</evidence>
<feature type="compositionally biased region" description="Basic and acidic residues" evidence="6">
    <location>
        <begin position="178"/>
        <end position="187"/>
    </location>
</feature>
<dbReference type="PANTHER" id="PTHR11905">
    <property type="entry name" value="ADAM A DISINTEGRIN AND METALLOPROTEASE DOMAIN"/>
    <property type="match status" value="1"/>
</dbReference>
<evidence type="ECO:0000256" key="5">
    <source>
        <dbReference type="PROSITE-ProRule" id="PRU00276"/>
    </source>
</evidence>
<dbReference type="GO" id="GO:0046872">
    <property type="term" value="F:metal ion binding"/>
    <property type="evidence" value="ECO:0007669"/>
    <property type="project" value="UniProtKB-KW"/>
</dbReference>